<dbReference type="PANTHER" id="PTHR43300:SF4">
    <property type="entry name" value="ACYL-[ACYL-CARRIER-PROTEIN]--UDP-N-ACETYLGLUCOSAMINE O-ACYLTRANSFERASE"/>
    <property type="match status" value="1"/>
</dbReference>
<organism evidence="2 3">
    <name type="scientific">Candidatus Marimicrobium litorale</name>
    <dbReference type="NCBI Taxonomy" id="2518991"/>
    <lineage>
        <taxon>Bacteria</taxon>
        <taxon>Pseudomonadati</taxon>
        <taxon>Pseudomonadota</taxon>
        <taxon>Gammaproteobacteria</taxon>
        <taxon>Cellvibrionales</taxon>
        <taxon>Halieaceae</taxon>
        <taxon>Marimicrobium</taxon>
    </lineage>
</organism>
<comment type="caution">
    <text evidence="2">The sequence shown here is derived from an EMBL/GenBank/DDBJ whole genome shotgun (WGS) entry which is preliminary data.</text>
</comment>
<dbReference type="NCBIfam" id="TIGR03570">
    <property type="entry name" value="NeuD_NnaD"/>
    <property type="match status" value="1"/>
</dbReference>
<dbReference type="InterPro" id="IPR020019">
    <property type="entry name" value="AcTrfase_PglD-like"/>
</dbReference>
<dbReference type="PANTHER" id="PTHR43300">
    <property type="entry name" value="ACETYLTRANSFERASE"/>
    <property type="match status" value="1"/>
</dbReference>
<dbReference type="Pfam" id="PF00132">
    <property type="entry name" value="Hexapep"/>
    <property type="match status" value="1"/>
</dbReference>
<evidence type="ECO:0000313" key="3">
    <source>
        <dbReference type="Proteomes" id="UP001143304"/>
    </source>
</evidence>
<dbReference type="InterPro" id="IPR011004">
    <property type="entry name" value="Trimer_LpxA-like_sf"/>
</dbReference>
<accession>A0ABT3T534</accession>
<name>A0ABT3T534_9GAMM</name>
<dbReference type="Gene3D" id="2.160.10.10">
    <property type="entry name" value="Hexapeptide repeat proteins"/>
    <property type="match status" value="1"/>
</dbReference>
<dbReference type="Proteomes" id="UP001143304">
    <property type="component" value="Unassembled WGS sequence"/>
</dbReference>
<protein>
    <submittedName>
        <fullName evidence="2">Acetyltransferase</fullName>
    </submittedName>
</protein>
<evidence type="ECO:0000313" key="2">
    <source>
        <dbReference type="EMBL" id="MCX2977388.1"/>
    </source>
</evidence>
<comment type="similarity">
    <text evidence="1">Belongs to the transferase hexapeptide repeat family.</text>
</comment>
<dbReference type="CDD" id="cd03360">
    <property type="entry name" value="LbH_AT_putative"/>
    <property type="match status" value="1"/>
</dbReference>
<gene>
    <name evidence="2" type="ORF">EYC82_08480</name>
</gene>
<proteinExistence type="inferred from homology"/>
<dbReference type="InterPro" id="IPR001451">
    <property type="entry name" value="Hexapep"/>
</dbReference>
<dbReference type="SUPFAM" id="SSF51161">
    <property type="entry name" value="Trimeric LpxA-like enzymes"/>
    <property type="match status" value="1"/>
</dbReference>
<dbReference type="InterPro" id="IPR050179">
    <property type="entry name" value="Trans_hexapeptide_repeat"/>
</dbReference>
<keyword evidence="3" id="KW-1185">Reference proteome</keyword>
<dbReference type="RefSeq" id="WP_279249110.1">
    <property type="nucleotide sequence ID" value="NZ_SHNO01000001.1"/>
</dbReference>
<sequence length="250" mass="26944">MMQRAWLSFNVSQHEYNALTLNELNNMLEKQKKALVLFGGGSLTSLTAHCLAHDGQRKIAAFTVDAPYVETDTLDGLPLVAFQALADTFPPDTHDILLPLGHTGMNDFRRERCEQAKAMGYTLSHYVSSRASVWPDLTVGENIIIYEHAVLQSFVTLGNNVTVRTGANIGHHSRVGNHSFIASSVVTGGNVTVGEHSFIGLGAILRDNISVGERCFIGAGAVVIADTTPDGVYVGNPARRLPNKTSADVT</sequence>
<reference evidence="2" key="1">
    <citation type="submission" date="2019-02" db="EMBL/GenBank/DDBJ databases">
        <authorList>
            <person name="Li S.-H."/>
        </authorList>
    </citation>
    <scope>NUCLEOTIDE SEQUENCE</scope>
    <source>
        <strain evidence="2">IMCC11814</strain>
    </source>
</reference>
<dbReference type="EMBL" id="SHNO01000001">
    <property type="protein sequence ID" value="MCX2977388.1"/>
    <property type="molecule type" value="Genomic_DNA"/>
</dbReference>
<evidence type="ECO:0000256" key="1">
    <source>
        <dbReference type="ARBA" id="ARBA00007274"/>
    </source>
</evidence>